<dbReference type="PANTHER" id="PTHR37423:SF5">
    <property type="entry name" value="SOLUBLE LYTIC MUREIN TRANSGLYCOSYLASE"/>
    <property type="match status" value="1"/>
</dbReference>
<evidence type="ECO:0000256" key="1">
    <source>
        <dbReference type="ARBA" id="ARBA00022729"/>
    </source>
</evidence>
<dbReference type="InterPro" id="IPR012289">
    <property type="entry name" value="Lytic_TGlycosylase_superhlx_L"/>
</dbReference>
<dbReference type="Gene3D" id="1.10.1240.20">
    <property type="entry name" value="Lytic transglycosylase, superhelical linker domain"/>
    <property type="match status" value="1"/>
</dbReference>
<feature type="domain" description="Transglycosylase SLT" evidence="2">
    <location>
        <begin position="497"/>
        <end position="609"/>
    </location>
</feature>
<dbReference type="Pfam" id="PF01464">
    <property type="entry name" value="SLT"/>
    <property type="match status" value="1"/>
</dbReference>
<dbReference type="EC" id="3.2.1.-" evidence="4"/>
<dbReference type="PANTHER" id="PTHR37423">
    <property type="entry name" value="SOLUBLE LYTIC MUREIN TRANSGLYCOSYLASE-RELATED"/>
    <property type="match status" value="1"/>
</dbReference>
<feature type="domain" description="Lytic transglycosylase superhelical linker" evidence="3">
    <location>
        <begin position="418"/>
        <end position="484"/>
    </location>
</feature>
<dbReference type="Gene3D" id="1.25.20.10">
    <property type="entry name" value="Bacterial muramidases"/>
    <property type="match status" value="1"/>
</dbReference>
<evidence type="ECO:0000259" key="2">
    <source>
        <dbReference type="Pfam" id="PF01464"/>
    </source>
</evidence>
<keyword evidence="1" id="KW-0732">Signal</keyword>
<dbReference type="GO" id="GO:0004553">
    <property type="term" value="F:hydrolase activity, hydrolyzing O-glycosyl compounds"/>
    <property type="evidence" value="ECO:0007669"/>
    <property type="project" value="InterPro"/>
</dbReference>
<dbReference type="InterPro" id="IPR008258">
    <property type="entry name" value="Transglycosylase_SLT_dom_1"/>
</dbReference>
<evidence type="ECO:0000259" key="3">
    <source>
        <dbReference type="Pfam" id="PF14718"/>
    </source>
</evidence>
<name>A0A3B0VRN4_9ZZZZ</name>
<dbReference type="SUPFAM" id="SSF48435">
    <property type="entry name" value="Bacterial muramidases"/>
    <property type="match status" value="1"/>
</dbReference>
<dbReference type="CDD" id="cd13401">
    <property type="entry name" value="Slt70-like"/>
    <property type="match status" value="1"/>
</dbReference>
<keyword evidence="4" id="KW-0326">Glycosidase</keyword>
<dbReference type="InterPro" id="IPR037061">
    <property type="entry name" value="Lytic_TGlycoase_superhlx_L_sf"/>
</dbReference>
<dbReference type="InterPro" id="IPR023346">
    <property type="entry name" value="Lysozyme-like_dom_sf"/>
</dbReference>
<proteinExistence type="predicted"/>
<evidence type="ECO:0000313" key="4">
    <source>
        <dbReference type="EMBL" id="VAW45571.1"/>
    </source>
</evidence>
<dbReference type="AlphaFoldDB" id="A0A3B0VRN4"/>
<accession>A0A3B0VRN4</accession>
<reference evidence="4" key="1">
    <citation type="submission" date="2018-06" db="EMBL/GenBank/DDBJ databases">
        <authorList>
            <person name="Zhirakovskaya E."/>
        </authorList>
    </citation>
    <scope>NUCLEOTIDE SEQUENCE</scope>
</reference>
<dbReference type="GO" id="GO:0042597">
    <property type="term" value="C:periplasmic space"/>
    <property type="evidence" value="ECO:0007669"/>
    <property type="project" value="InterPro"/>
</dbReference>
<keyword evidence="4" id="KW-0378">Hydrolase</keyword>
<dbReference type="Pfam" id="PF14718">
    <property type="entry name" value="SLT_L"/>
    <property type="match status" value="1"/>
</dbReference>
<protein>
    <submittedName>
        <fullName evidence="4">Soluble lytic murein transglycosylase</fullName>
        <ecNumber evidence="4">3.2.1.-</ecNumber>
    </submittedName>
</protein>
<dbReference type="SUPFAM" id="SSF53955">
    <property type="entry name" value="Lysozyme-like"/>
    <property type="match status" value="1"/>
</dbReference>
<organism evidence="4">
    <name type="scientific">hydrothermal vent metagenome</name>
    <dbReference type="NCBI Taxonomy" id="652676"/>
    <lineage>
        <taxon>unclassified sequences</taxon>
        <taxon>metagenomes</taxon>
        <taxon>ecological metagenomes</taxon>
    </lineage>
</organism>
<gene>
    <name evidence="4" type="ORF">MNBD_GAMMA03-492</name>
</gene>
<sequence>MTPPIVHQQCKTLTRIGGVLFLLSTVFLNLNTSAYAQNKALTQSQQDFLNAYEAIKQNDRKTIARHKRQLKNYPLYPYVLYHDYRRHLKNTPKALIKQFIANKEKNGYLSDKLYRKWLTHLARTGHWTTFLQEYTPQKNLSMQCYHIQALANRGQLKTALKKAKPIWENSTGLSSACRPIDKLLKKHKKLTGTMVWNRINLAMNKRKIKLAKTLSKELSKKEQKMFNYWLKVYKQPGLVAKSLPSFLSPPIRKKIFTQGVRYLASKNATLAKKSLEKYYKQYGLNQTQYSILKQKIALRTAYRYAPQAKMLLNEVNTNGHKTEETLRWQAQIALKQSNWLDLLDTIELMPPEDQAKNQWLYWKARGLEATKQIEPALILYRKLAKKRDYYAFLSADRLNLPYQFNPNPVKQVDTKILIKKYPELQRIQELLAIKWPLSTNREWHYLLNKVDKNELHIVGVLANQWEQHAQAIRSMAKAKYWNALHLRFPTPYKEPVMQHAEKNNIDPAWIYGIMRRESAFSVDIKSPVGATGLMQIMPKTAKYMSQKLGSGNISYKKLTQADNNIELGSAYLNYLNSKYDGNKVLATAAYNAGPNRVDHWVSETQSIPADQWVDSITFSETRAYVKAVLEYTTIFKSLINQRYDRLKDVMPEIGGSPIKKTDPKHP</sequence>
<dbReference type="InterPro" id="IPR008939">
    <property type="entry name" value="Lytic_TGlycosylase_superhlx_U"/>
</dbReference>
<dbReference type="EMBL" id="UOFC01000062">
    <property type="protein sequence ID" value="VAW45571.1"/>
    <property type="molecule type" value="Genomic_DNA"/>
</dbReference>
<dbReference type="Gene3D" id="1.10.530.10">
    <property type="match status" value="1"/>
</dbReference>